<dbReference type="AlphaFoldDB" id="A0AAV0FPV4"/>
<evidence type="ECO:0000313" key="2">
    <source>
        <dbReference type="EMBL" id="CAH9137254.1"/>
    </source>
</evidence>
<keyword evidence="1" id="KW-0812">Transmembrane</keyword>
<keyword evidence="1" id="KW-0472">Membrane</keyword>
<feature type="transmembrane region" description="Helical" evidence="1">
    <location>
        <begin position="200"/>
        <end position="229"/>
    </location>
</feature>
<keyword evidence="3" id="KW-1185">Reference proteome</keyword>
<dbReference type="EMBL" id="CAMAPF010000999">
    <property type="protein sequence ID" value="CAH9137254.1"/>
    <property type="molecule type" value="Genomic_DNA"/>
</dbReference>
<dbReference type="Proteomes" id="UP001152523">
    <property type="component" value="Unassembled WGS sequence"/>
</dbReference>
<name>A0AAV0FPV4_9ASTE</name>
<dbReference type="PANTHER" id="PTHR48223:SF1">
    <property type="entry name" value="ABC TRANSMEMBRANE TYPE-1 DOMAIN-CONTAINING PROTEIN"/>
    <property type="match status" value="1"/>
</dbReference>
<dbReference type="PANTHER" id="PTHR48223">
    <property type="entry name" value="DEFECTIVE 2759, PUTATIVE ISOFORM 1-RELATED"/>
    <property type="match status" value="1"/>
</dbReference>
<sequence>MSVKIGSSLSSVCTAPSPFQFNRTPEHSYKSNPLRSISWRNGKRSTKTVATVHYVGKVTSLKCRALTSGGAPLVSKQKVFKILAFKSSSQNDSGCTRFNAMDKSVNKLSYGAHGSEVTSVESFRAQNHPVSYTSEIVERTIDDTLAIQKPLKHWLSILRTTPSSDQEISETVEEQSSTQAVETQKLVQQKTERRSTLQAVWSYFISLDATIKINLLIFIPFCVAVTSAYGAEISKELMPLWIFGPFIMSLYIKMIQAISALYVFCFAQTVKVVKNLPTYYLLAHDYIRHGKLKEEMRVRLLQPVVSIKNTDYRKVLRSWLNDMKVILAEKYVDFTESIWPFYCRMIRLLKRANLI</sequence>
<gene>
    <name evidence="2" type="ORF">CEPIT_LOCUS35889</name>
</gene>
<evidence type="ECO:0000313" key="3">
    <source>
        <dbReference type="Proteomes" id="UP001152523"/>
    </source>
</evidence>
<protein>
    <submittedName>
        <fullName evidence="2">Uncharacterized protein</fullName>
    </submittedName>
</protein>
<proteinExistence type="predicted"/>
<comment type="caution">
    <text evidence="2">The sequence shown here is derived from an EMBL/GenBank/DDBJ whole genome shotgun (WGS) entry which is preliminary data.</text>
</comment>
<evidence type="ECO:0000256" key="1">
    <source>
        <dbReference type="SAM" id="Phobius"/>
    </source>
</evidence>
<keyword evidence="1" id="KW-1133">Transmembrane helix</keyword>
<feature type="transmembrane region" description="Helical" evidence="1">
    <location>
        <begin position="241"/>
        <end position="264"/>
    </location>
</feature>
<accession>A0AAV0FPV4</accession>
<reference evidence="2" key="1">
    <citation type="submission" date="2022-07" db="EMBL/GenBank/DDBJ databases">
        <authorList>
            <person name="Macas J."/>
            <person name="Novak P."/>
            <person name="Neumann P."/>
        </authorList>
    </citation>
    <scope>NUCLEOTIDE SEQUENCE</scope>
</reference>
<organism evidence="2 3">
    <name type="scientific">Cuscuta epithymum</name>
    <dbReference type="NCBI Taxonomy" id="186058"/>
    <lineage>
        <taxon>Eukaryota</taxon>
        <taxon>Viridiplantae</taxon>
        <taxon>Streptophyta</taxon>
        <taxon>Embryophyta</taxon>
        <taxon>Tracheophyta</taxon>
        <taxon>Spermatophyta</taxon>
        <taxon>Magnoliopsida</taxon>
        <taxon>eudicotyledons</taxon>
        <taxon>Gunneridae</taxon>
        <taxon>Pentapetalae</taxon>
        <taxon>asterids</taxon>
        <taxon>lamiids</taxon>
        <taxon>Solanales</taxon>
        <taxon>Convolvulaceae</taxon>
        <taxon>Cuscuteae</taxon>
        <taxon>Cuscuta</taxon>
        <taxon>Cuscuta subgen. Cuscuta</taxon>
    </lineage>
</organism>